<protein>
    <submittedName>
        <fullName evidence="1">Uncharacterized protein</fullName>
    </submittedName>
</protein>
<dbReference type="SUPFAM" id="SSF50405">
    <property type="entry name" value="Actin-crosslinking proteins"/>
    <property type="match status" value="2"/>
</dbReference>
<dbReference type="AlphaFoldDB" id="A0A250KZ71"/>
<dbReference type="Gene3D" id="2.80.10.50">
    <property type="match status" value="2"/>
</dbReference>
<dbReference type="InterPro" id="IPR008999">
    <property type="entry name" value="Actin-crosslinking"/>
</dbReference>
<name>A0A250KZ71_9GAMM</name>
<proteinExistence type="predicted"/>
<organism evidence="1 2">
    <name type="scientific">Methylocaldum marinum</name>
    <dbReference type="NCBI Taxonomy" id="1432792"/>
    <lineage>
        <taxon>Bacteria</taxon>
        <taxon>Pseudomonadati</taxon>
        <taxon>Pseudomonadota</taxon>
        <taxon>Gammaproteobacteria</taxon>
        <taxon>Methylococcales</taxon>
        <taxon>Methylococcaceae</taxon>
        <taxon>Methylocaldum</taxon>
    </lineage>
</organism>
<reference evidence="1 2" key="1">
    <citation type="submission" date="2016-12" db="EMBL/GenBank/DDBJ databases">
        <title>Genome sequencing of Methylocaldum marinum.</title>
        <authorList>
            <person name="Takeuchi M."/>
            <person name="Kamagata Y."/>
            <person name="Hiraoka S."/>
            <person name="Oshima K."/>
            <person name="Hattori M."/>
            <person name="Iwasaki W."/>
        </authorList>
    </citation>
    <scope>NUCLEOTIDE SEQUENCE [LARGE SCALE GENOMIC DNA]</scope>
    <source>
        <strain evidence="1 2">S8</strain>
    </source>
</reference>
<keyword evidence="2" id="KW-1185">Reference proteome</keyword>
<evidence type="ECO:0000313" key="2">
    <source>
        <dbReference type="Proteomes" id="UP000266313"/>
    </source>
</evidence>
<dbReference type="EMBL" id="AP017928">
    <property type="protein sequence ID" value="BBA36978.1"/>
    <property type="molecule type" value="Genomic_DNA"/>
</dbReference>
<evidence type="ECO:0000313" key="1">
    <source>
        <dbReference type="EMBL" id="BBA36978.1"/>
    </source>
</evidence>
<accession>A0A250KZ71</accession>
<gene>
    <name evidence="1" type="ORF">sS8_5055</name>
</gene>
<dbReference type="Proteomes" id="UP000266313">
    <property type="component" value="Chromosome"/>
</dbReference>
<sequence>MPWPGEFALRTYKGFYVTALDGGGRTVEPVLLTTATTAGPWEKFTFAVTYPDTPHDKSIQTSRGYYLTALNGGGLTGGAFHTDATQALDWERFRLLDLSVGNFAPSFYAIYTINGFYVTAVGAGGKSADAFHTDATQIQDWEKFQIVKCGDVGSGFEYGILTADGTFLSAVLPGGQSSQGDITIVGRAEPESRFKLIRQNDGSHALQTSNGVTFVTALGGGGLVEKFIGCDPGFPGACISTTSTIFHTDATQVLAWEKFRIIDQGNCTYALQTSSGFNVGIYRDSAGHTLLTTRRDGVSTSNELFQLIVYGLASPEVLQ</sequence>
<dbReference type="CDD" id="cd00257">
    <property type="entry name" value="beta-trefoil_FSCN-like"/>
    <property type="match status" value="2"/>
</dbReference>
<dbReference type="KEGG" id="mmai:sS8_5055"/>